<dbReference type="HOGENOM" id="CLU_3333768_0_0_11"/>
<dbReference type="AlphaFoldDB" id="C9Z592"/>
<keyword evidence="2" id="KW-1185">Reference proteome</keyword>
<evidence type="ECO:0000313" key="1">
    <source>
        <dbReference type="EMBL" id="CBG69801.1"/>
    </source>
</evidence>
<evidence type="ECO:0000313" key="2">
    <source>
        <dbReference type="Proteomes" id="UP000001444"/>
    </source>
</evidence>
<dbReference type="KEGG" id="scb:SCAB_26981"/>
<reference evidence="1 2" key="1">
    <citation type="journal article" date="2010" name="Mol. Plant Microbe Interact.">
        <title>Streptomyces scabies 87-22 contains a coronafacic acid-like biosynthetic cluster that contributes to plant-microbe interactions.</title>
        <authorList>
            <person name="Bignell D.R."/>
            <person name="Seipke R.F."/>
            <person name="Huguet-Tapia J.C."/>
            <person name="Chambers A.H."/>
            <person name="Parry R.J."/>
            <person name="Loria R."/>
        </authorList>
    </citation>
    <scope>NUCLEOTIDE SEQUENCE [LARGE SCALE GENOMIC DNA]</scope>
    <source>
        <strain evidence="1 2">87.22</strain>
    </source>
</reference>
<dbReference type="EMBL" id="FN554889">
    <property type="protein sequence ID" value="CBG69801.1"/>
    <property type="molecule type" value="Genomic_DNA"/>
</dbReference>
<organism evidence="1 2">
    <name type="scientific">Streptomyces scabiei (strain 87.22)</name>
    <dbReference type="NCBI Taxonomy" id="680198"/>
    <lineage>
        <taxon>Bacteria</taxon>
        <taxon>Bacillati</taxon>
        <taxon>Actinomycetota</taxon>
        <taxon>Actinomycetes</taxon>
        <taxon>Kitasatosporales</taxon>
        <taxon>Streptomycetaceae</taxon>
        <taxon>Streptomyces</taxon>
    </lineage>
</organism>
<sequence>MYETPEGAGSGAAGVACLGLRLTTAIRWIERDVRLLQS</sequence>
<protein>
    <submittedName>
        <fullName evidence="1">Uncharacterized protein</fullName>
    </submittedName>
</protein>
<proteinExistence type="predicted"/>
<name>C9Z592_STRSW</name>
<accession>C9Z592</accession>
<gene>
    <name evidence="1" type="ordered locus">SCAB_26981</name>
</gene>
<dbReference type="Proteomes" id="UP000001444">
    <property type="component" value="Chromosome"/>
</dbReference>